<dbReference type="KEGG" id="mrr:Moror_2422"/>
<dbReference type="EMBL" id="AWSO01001020">
    <property type="protein sequence ID" value="ESK85780.1"/>
    <property type="molecule type" value="Genomic_DNA"/>
</dbReference>
<dbReference type="Proteomes" id="UP000017559">
    <property type="component" value="Unassembled WGS sequence"/>
</dbReference>
<feature type="transmembrane region" description="Helical" evidence="2">
    <location>
        <begin position="32"/>
        <end position="50"/>
    </location>
</feature>
<feature type="compositionally biased region" description="Polar residues" evidence="1">
    <location>
        <begin position="415"/>
        <end position="427"/>
    </location>
</feature>
<organism evidence="3 4">
    <name type="scientific">Moniliophthora roreri (strain MCA 2997)</name>
    <name type="common">Cocoa frosty pod rot fungus</name>
    <name type="synonym">Crinipellis roreri</name>
    <dbReference type="NCBI Taxonomy" id="1381753"/>
    <lineage>
        <taxon>Eukaryota</taxon>
        <taxon>Fungi</taxon>
        <taxon>Dikarya</taxon>
        <taxon>Basidiomycota</taxon>
        <taxon>Agaricomycotina</taxon>
        <taxon>Agaricomycetes</taxon>
        <taxon>Agaricomycetidae</taxon>
        <taxon>Agaricales</taxon>
        <taxon>Marasmiineae</taxon>
        <taxon>Marasmiaceae</taxon>
        <taxon>Moniliophthora</taxon>
    </lineage>
</organism>
<feature type="compositionally biased region" description="Polar residues" evidence="1">
    <location>
        <begin position="457"/>
        <end position="470"/>
    </location>
</feature>
<protein>
    <submittedName>
        <fullName evidence="3">Uncharacterized protein</fullName>
    </submittedName>
</protein>
<keyword evidence="2" id="KW-0472">Membrane</keyword>
<dbReference type="HOGENOM" id="CLU_552183_0_0_1"/>
<name>V2X016_MONRO</name>
<feature type="region of interest" description="Disordered" evidence="1">
    <location>
        <begin position="255"/>
        <end position="323"/>
    </location>
</feature>
<keyword evidence="4" id="KW-1185">Reference proteome</keyword>
<evidence type="ECO:0000313" key="3">
    <source>
        <dbReference type="EMBL" id="ESK85780.1"/>
    </source>
</evidence>
<feature type="compositionally biased region" description="Basic and acidic residues" evidence="1">
    <location>
        <begin position="366"/>
        <end position="396"/>
    </location>
</feature>
<keyword evidence="2" id="KW-1133">Transmembrane helix</keyword>
<comment type="caution">
    <text evidence="3">The sequence shown here is derived from an EMBL/GenBank/DDBJ whole genome shotgun (WGS) entry which is preliminary data.</text>
</comment>
<proteinExistence type="predicted"/>
<accession>V2X016</accession>
<evidence type="ECO:0000256" key="1">
    <source>
        <dbReference type="SAM" id="MobiDB-lite"/>
    </source>
</evidence>
<gene>
    <name evidence="3" type="ORF">Moror_2422</name>
</gene>
<keyword evidence="2" id="KW-0812">Transmembrane</keyword>
<evidence type="ECO:0000256" key="2">
    <source>
        <dbReference type="SAM" id="Phobius"/>
    </source>
</evidence>
<dbReference type="AlphaFoldDB" id="V2X016"/>
<feature type="region of interest" description="Disordered" evidence="1">
    <location>
        <begin position="356"/>
        <end position="399"/>
    </location>
</feature>
<sequence length="494" mass="54520">MTDISNMFVVVAANARSDSLEYASAVRVCHGMALWFAIIFHIVTLVYYLIKVGGSKLSKTRLSTRAGINSSLDWLEHPNLNTRSGYSLQYSQVMSTETPSNYPLCHGHPPGCEPDQVFANWGALIKAKMHNHLRNAICAVGNTLSLSKQVSPDEFIYSGLERKCKEKDEGNRCIGTGANQYLIIKSVRVRQTCPHQNNEGYIDLGLFTCVQYQGVILDGVKRVLLFRFVRADGLDLKTVKTVNLDPSADEYREVARQSQAKDAVSKGGKSSLEYGQTSVSEKQARGTGEARLNLKRARTVSAEAPVENNKRSRNARSEYSALATSSDQYHAIPYAYPAESSDSRTEDVNTTTDRVVLGPSYQHNSPSERRASNKGNAKETEIETDSRSENGHRGDVKSGSVRYFKFNSLRRKLSPSVQNRKSSNEATPTRGLAKKKGSSFNNSDLPLRGQHEAPVQRRTSMQSLSNTASSAALDRSNLKAMGRGGLSRVRLILN</sequence>
<feature type="region of interest" description="Disordered" evidence="1">
    <location>
        <begin position="412"/>
        <end position="470"/>
    </location>
</feature>
<reference evidence="3 4" key="1">
    <citation type="journal article" date="2014" name="BMC Genomics">
        <title>Genome and secretome analysis of the hemibiotrophic fungal pathogen, Moniliophthora roreri, which causes frosty pod rot disease of cacao: mechanisms of the biotrophic and necrotrophic phases.</title>
        <authorList>
            <person name="Meinhardt L.W."/>
            <person name="Costa G.G.L."/>
            <person name="Thomazella D.P.T."/>
            <person name="Teixeira P.J.P.L."/>
            <person name="Carazzolle M.F."/>
            <person name="Schuster S.C."/>
            <person name="Carlson J.E."/>
            <person name="Guiltinan M.J."/>
            <person name="Mieczkowski P."/>
            <person name="Farmer A."/>
            <person name="Ramaraj T."/>
            <person name="Crozier J."/>
            <person name="Davis R.E."/>
            <person name="Shao J."/>
            <person name="Melnick R.L."/>
            <person name="Pereira G.A.G."/>
            <person name="Bailey B.A."/>
        </authorList>
    </citation>
    <scope>NUCLEOTIDE SEQUENCE [LARGE SCALE GENOMIC DNA]</scope>
    <source>
        <strain evidence="3 4">MCA 2997</strain>
    </source>
</reference>
<evidence type="ECO:0000313" key="4">
    <source>
        <dbReference type="Proteomes" id="UP000017559"/>
    </source>
</evidence>